<dbReference type="PROSITE" id="PS00624">
    <property type="entry name" value="GMC_OXRED_2"/>
    <property type="match status" value="1"/>
</dbReference>
<dbReference type="InterPro" id="IPR036188">
    <property type="entry name" value="FAD/NAD-bd_sf"/>
</dbReference>
<keyword evidence="4 6" id="KW-0274">FAD</keyword>
<evidence type="ECO:0000256" key="7">
    <source>
        <dbReference type="SAM" id="SignalP"/>
    </source>
</evidence>
<comment type="similarity">
    <text evidence="2">Belongs to the GMC oxidoreductase family.</text>
</comment>
<keyword evidence="3" id="KW-0285">Flavoprotein</keyword>
<feature type="binding site" evidence="6">
    <location>
        <position position="263"/>
    </location>
    <ligand>
        <name>FAD</name>
        <dbReference type="ChEBI" id="CHEBI:57692"/>
    </ligand>
</feature>
<evidence type="ECO:0000256" key="2">
    <source>
        <dbReference type="ARBA" id="ARBA00010790"/>
    </source>
</evidence>
<dbReference type="Pfam" id="PF00732">
    <property type="entry name" value="GMC_oxred_N"/>
    <property type="match status" value="1"/>
</dbReference>
<reference evidence="9 10" key="1">
    <citation type="submission" date="2024-01" db="EMBL/GenBank/DDBJ databases">
        <title>A draft genome for a cacao thread blight-causing isolate of Paramarasmius palmivorus.</title>
        <authorList>
            <person name="Baruah I.K."/>
            <person name="Bukari Y."/>
            <person name="Amoako-Attah I."/>
            <person name="Meinhardt L.W."/>
            <person name="Bailey B.A."/>
            <person name="Cohen S.P."/>
        </authorList>
    </citation>
    <scope>NUCLEOTIDE SEQUENCE [LARGE SCALE GENOMIC DNA]</scope>
    <source>
        <strain evidence="9 10">GH-12</strain>
    </source>
</reference>
<dbReference type="Proteomes" id="UP001383192">
    <property type="component" value="Unassembled WGS sequence"/>
</dbReference>
<keyword evidence="7" id="KW-0732">Signal</keyword>
<dbReference type="SUPFAM" id="SSF54373">
    <property type="entry name" value="FAD-linked reductases, C-terminal domain"/>
    <property type="match status" value="1"/>
</dbReference>
<dbReference type="GO" id="GO:0016614">
    <property type="term" value="F:oxidoreductase activity, acting on CH-OH group of donors"/>
    <property type="evidence" value="ECO:0007669"/>
    <property type="project" value="InterPro"/>
</dbReference>
<dbReference type="Pfam" id="PF05199">
    <property type="entry name" value="GMC_oxred_C"/>
    <property type="match status" value="1"/>
</dbReference>
<feature type="signal peptide" evidence="7">
    <location>
        <begin position="1"/>
        <end position="20"/>
    </location>
</feature>
<proteinExistence type="inferred from homology"/>
<evidence type="ECO:0000256" key="4">
    <source>
        <dbReference type="ARBA" id="ARBA00022827"/>
    </source>
</evidence>
<evidence type="ECO:0000259" key="8">
    <source>
        <dbReference type="PROSITE" id="PS00624"/>
    </source>
</evidence>
<accession>A0AAW0DF70</accession>
<protein>
    <recommendedName>
        <fullName evidence="8">Glucose-methanol-choline oxidoreductase N-terminal domain-containing protein</fullName>
    </recommendedName>
</protein>
<sequence>MYSRSTWFTLTLSVASTCLGAIFHDLDSVPNDTYDFIVAGGGTAGLVVANRLSENPKVSVLVIEAGPSHEGVLNIEVPFYCTRASPRTPYDWNYTTAPQEMLNGRSLDYNRGHVLGGSSSTNFMIYTRGSSEDYDRIAAVTGDPGWAWNNLQPFIFRNEIVTPPADGHDTSHQYDPRFHGTKGINPVSLPGYPTPMDNRIIAATQELSDEFPFNLDYNSGYQLGVGWGIATIFNGERSSSATSYLGPKYSNRTNLDVVLNTRVTRILPKKKAASANVAKRVVSRSDNKKRKLVINGIEAAKTADGPRKRFTARKEVILSAGAVGSPQILLNSGIGDAETLEQLGISTMLDNPSVGQNLSDHPVLGNSWFVNETDTWERLTRNATYAAEAMELWETERQGPLVNTVTTQLGWHRIPDNSSIFETHEDPAAGPETAHYELVFANGLRGTPPPEGNFMTVTTALVSPASRGSVTLRSSDPFDAPIIDPNFLASEFDMFVMRYAIHAARRFVAAHAFDGYILRPLFNSTTDEEIDEMIRNTTRTIYHPVGTLSMSAKSDNWGVVDPDLSVKGVEGLRVIDASVFPHIPAAHTQVPVYIIAERGSDLIKQSWNL</sequence>
<feature type="chain" id="PRO_5043653908" description="Glucose-methanol-choline oxidoreductase N-terminal domain-containing protein" evidence="7">
    <location>
        <begin position="21"/>
        <end position="609"/>
    </location>
</feature>
<comment type="cofactor">
    <cofactor evidence="1 6">
        <name>FAD</name>
        <dbReference type="ChEBI" id="CHEBI:57692"/>
    </cofactor>
</comment>
<feature type="domain" description="Glucose-methanol-choline oxidoreductase N-terminal" evidence="8">
    <location>
        <begin position="321"/>
        <end position="335"/>
    </location>
</feature>
<evidence type="ECO:0000256" key="6">
    <source>
        <dbReference type="PIRSR" id="PIRSR000137-2"/>
    </source>
</evidence>
<dbReference type="GO" id="GO:0050660">
    <property type="term" value="F:flavin adenine dinucleotide binding"/>
    <property type="evidence" value="ECO:0007669"/>
    <property type="project" value="InterPro"/>
</dbReference>
<dbReference type="InterPro" id="IPR007867">
    <property type="entry name" value="GMC_OxRtase_C"/>
</dbReference>
<evidence type="ECO:0000313" key="10">
    <source>
        <dbReference type="Proteomes" id="UP001383192"/>
    </source>
</evidence>
<keyword evidence="10" id="KW-1185">Reference proteome</keyword>
<dbReference type="SUPFAM" id="SSF51905">
    <property type="entry name" value="FAD/NAD(P)-binding domain"/>
    <property type="match status" value="1"/>
</dbReference>
<dbReference type="Gene3D" id="3.50.50.60">
    <property type="entry name" value="FAD/NAD(P)-binding domain"/>
    <property type="match status" value="1"/>
</dbReference>
<gene>
    <name evidence="9" type="ORF">VNI00_004437</name>
</gene>
<feature type="active site" description="Proton acceptor" evidence="5">
    <location>
        <position position="587"/>
    </location>
</feature>
<name>A0AAW0DF70_9AGAR</name>
<feature type="binding site" evidence="6">
    <location>
        <position position="114"/>
    </location>
    <ligand>
        <name>FAD</name>
        <dbReference type="ChEBI" id="CHEBI:57692"/>
    </ligand>
</feature>
<evidence type="ECO:0000256" key="5">
    <source>
        <dbReference type="PIRSR" id="PIRSR000137-1"/>
    </source>
</evidence>
<dbReference type="Gene3D" id="3.30.560.10">
    <property type="entry name" value="Glucose Oxidase, domain 3"/>
    <property type="match status" value="1"/>
</dbReference>
<dbReference type="InterPro" id="IPR012132">
    <property type="entry name" value="GMC_OxRdtase"/>
</dbReference>
<feature type="active site" description="Proton donor" evidence="5">
    <location>
        <position position="543"/>
    </location>
</feature>
<organism evidence="9 10">
    <name type="scientific">Paramarasmius palmivorus</name>
    <dbReference type="NCBI Taxonomy" id="297713"/>
    <lineage>
        <taxon>Eukaryota</taxon>
        <taxon>Fungi</taxon>
        <taxon>Dikarya</taxon>
        <taxon>Basidiomycota</taxon>
        <taxon>Agaricomycotina</taxon>
        <taxon>Agaricomycetes</taxon>
        <taxon>Agaricomycetidae</taxon>
        <taxon>Agaricales</taxon>
        <taxon>Marasmiineae</taxon>
        <taxon>Marasmiaceae</taxon>
        <taxon>Paramarasmius</taxon>
    </lineage>
</organism>
<dbReference type="InterPro" id="IPR000172">
    <property type="entry name" value="GMC_OxRdtase_N"/>
</dbReference>
<dbReference type="PANTHER" id="PTHR11552">
    <property type="entry name" value="GLUCOSE-METHANOL-CHOLINE GMC OXIDOREDUCTASE"/>
    <property type="match status" value="1"/>
</dbReference>
<dbReference type="EMBL" id="JAYKXP010000012">
    <property type="protein sequence ID" value="KAK7051463.1"/>
    <property type="molecule type" value="Genomic_DNA"/>
</dbReference>
<evidence type="ECO:0000256" key="3">
    <source>
        <dbReference type="ARBA" id="ARBA00022630"/>
    </source>
</evidence>
<dbReference type="AlphaFoldDB" id="A0AAW0DF70"/>
<evidence type="ECO:0000256" key="1">
    <source>
        <dbReference type="ARBA" id="ARBA00001974"/>
    </source>
</evidence>
<evidence type="ECO:0000313" key="9">
    <source>
        <dbReference type="EMBL" id="KAK7051463.1"/>
    </source>
</evidence>
<dbReference type="PIRSF" id="PIRSF000137">
    <property type="entry name" value="Alcohol_oxidase"/>
    <property type="match status" value="1"/>
</dbReference>
<comment type="caution">
    <text evidence="9">The sequence shown here is derived from an EMBL/GenBank/DDBJ whole genome shotgun (WGS) entry which is preliminary data.</text>
</comment>
<dbReference type="PANTHER" id="PTHR11552:SF147">
    <property type="entry name" value="CHOLINE DEHYDROGENASE, MITOCHONDRIAL"/>
    <property type="match status" value="1"/>
</dbReference>